<keyword evidence="2" id="KW-1185">Reference proteome</keyword>
<name>A0ACB9RS22_9MYRT</name>
<dbReference type="Proteomes" id="UP001057402">
    <property type="component" value="Chromosome 3"/>
</dbReference>
<proteinExistence type="predicted"/>
<comment type="caution">
    <text evidence="1">The sequence shown here is derived from an EMBL/GenBank/DDBJ whole genome shotgun (WGS) entry which is preliminary data.</text>
</comment>
<evidence type="ECO:0000313" key="1">
    <source>
        <dbReference type="EMBL" id="KAI4380223.1"/>
    </source>
</evidence>
<reference evidence="2" key="1">
    <citation type="journal article" date="2023" name="Front. Plant Sci.">
        <title>Chromosomal-level genome assembly of Melastoma candidum provides insights into trichome evolution.</title>
        <authorList>
            <person name="Zhong Y."/>
            <person name="Wu W."/>
            <person name="Sun C."/>
            <person name="Zou P."/>
            <person name="Liu Y."/>
            <person name="Dai S."/>
            <person name="Zhou R."/>
        </authorList>
    </citation>
    <scope>NUCLEOTIDE SEQUENCE [LARGE SCALE GENOMIC DNA]</scope>
</reference>
<evidence type="ECO:0000313" key="2">
    <source>
        <dbReference type="Proteomes" id="UP001057402"/>
    </source>
</evidence>
<protein>
    <submittedName>
        <fullName evidence="1">Uncharacterized protein</fullName>
    </submittedName>
</protein>
<sequence>MESERNKPANYVLVSNFYAAVGRWDIVDEVRHWIKEKGQVKEAWSSWFCANTSPENNVKSEVYGPRWRFGTWVLLRRRFIDLGFWEFVLVPLVAVGLVRSYDP</sequence>
<gene>
    <name evidence="1" type="ORF">MLD38_006438</name>
</gene>
<dbReference type="EMBL" id="CM042882">
    <property type="protein sequence ID" value="KAI4380223.1"/>
    <property type="molecule type" value="Genomic_DNA"/>
</dbReference>
<accession>A0ACB9RS22</accession>
<organism evidence="1 2">
    <name type="scientific">Melastoma candidum</name>
    <dbReference type="NCBI Taxonomy" id="119954"/>
    <lineage>
        <taxon>Eukaryota</taxon>
        <taxon>Viridiplantae</taxon>
        <taxon>Streptophyta</taxon>
        <taxon>Embryophyta</taxon>
        <taxon>Tracheophyta</taxon>
        <taxon>Spermatophyta</taxon>
        <taxon>Magnoliopsida</taxon>
        <taxon>eudicotyledons</taxon>
        <taxon>Gunneridae</taxon>
        <taxon>Pentapetalae</taxon>
        <taxon>rosids</taxon>
        <taxon>malvids</taxon>
        <taxon>Myrtales</taxon>
        <taxon>Melastomataceae</taxon>
        <taxon>Melastomatoideae</taxon>
        <taxon>Melastomateae</taxon>
        <taxon>Melastoma</taxon>
    </lineage>
</organism>